<feature type="domain" description="G-protein coupled receptors family 1 profile" evidence="7">
    <location>
        <begin position="108"/>
        <end position="432"/>
    </location>
</feature>
<name>A0A814I4Q5_9BILA</name>
<evidence type="ECO:0000256" key="3">
    <source>
        <dbReference type="ARBA" id="ARBA00022692"/>
    </source>
</evidence>
<dbReference type="Proteomes" id="UP000663877">
    <property type="component" value="Unassembled WGS sequence"/>
</dbReference>
<dbReference type="EMBL" id="CAJOBB010001908">
    <property type="protein sequence ID" value="CAF3917859.1"/>
    <property type="molecule type" value="Genomic_DNA"/>
</dbReference>
<dbReference type="EMBL" id="CAJNOE010000181">
    <property type="protein sequence ID" value="CAF1019566.1"/>
    <property type="molecule type" value="Genomic_DNA"/>
</dbReference>
<evidence type="ECO:0000313" key="10">
    <source>
        <dbReference type="EMBL" id="CAF1325380.1"/>
    </source>
</evidence>
<evidence type="ECO:0000256" key="1">
    <source>
        <dbReference type="ARBA" id="ARBA00004651"/>
    </source>
</evidence>
<dbReference type="PANTHER" id="PTHR22750">
    <property type="entry name" value="G-PROTEIN COUPLED RECEPTOR"/>
    <property type="match status" value="1"/>
</dbReference>
<evidence type="ECO:0000313" key="9">
    <source>
        <dbReference type="EMBL" id="CAF1279929.1"/>
    </source>
</evidence>
<feature type="transmembrane region" description="Helical" evidence="6">
    <location>
        <begin position="92"/>
        <end position="117"/>
    </location>
</feature>
<comment type="subcellular location">
    <subcellularLocation>
        <location evidence="1">Cell membrane</location>
        <topology evidence="1">Multi-pass membrane protein</topology>
    </subcellularLocation>
</comment>
<comment type="caution">
    <text evidence="8">The sequence shown here is derived from an EMBL/GenBank/DDBJ whole genome shotgun (WGS) entry which is preliminary data.</text>
</comment>
<dbReference type="Proteomes" id="UP000663832">
    <property type="component" value="Unassembled WGS sequence"/>
</dbReference>
<feature type="transmembrane region" description="Helical" evidence="6">
    <location>
        <begin position="175"/>
        <end position="203"/>
    </location>
</feature>
<keyword evidence="4 6" id="KW-1133">Transmembrane helix</keyword>
<dbReference type="InterPro" id="IPR000276">
    <property type="entry name" value="GPCR_Rhodpsn"/>
</dbReference>
<dbReference type="Pfam" id="PF00001">
    <property type="entry name" value="7tm_1"/>
    <property type="match status" value="1"/>
</dbReference>
<evidence type="ECO:0000256" key="4">
    <source>
        <dbReference type="ARBA" id="ARBA00022989"/>
    </source>
</evidence>
<protein>
    <recommendedName>
        <fullName evidence="7">G-protein coupled receptors family 1 profile domain-containing protein</fullName>
    </recommendedName>
</protein>
<reference evidence="8" key="1">
    <citation type="submission" date="2021-02" db="EMBL/GenBank/DDBJ databases">
        <authorList>
            <person name="Nowell W R."/>
        </authorList>
    </citation>
    <scope>NUCLEOTIDE SEQUENCE</scope>
</reference>
<evidence type="ECO:0000313" key="14">
    <source>
        <dbReference type="Proteomes" id="UP000663832"/>
    </source>
</evidence>
<keyword evidence="5 6" id="KW-0472">Membrane</keyword>
<feature type="transmembrane region" description="Helical" evidence="6">
    <location>
        <begin position="224"/>
        <end position="246"/>
    </location>
</feature>
<dbReference type="EMBL" id="CAJNOI010000659">
    <property type="protein sequence ID" value="CAF1325380.1"/>
    <property type="molecule type" value="Genomic_DNA"/>
</dbReference>
<dbReference type="EMBL" id="CAJNOM010001024">
    <property type="protein sequence ID" value="CAF1586804.1"/>
    <property type="molecule type" value="Genomic_DNA"/>
</dbReference>
<dbReference type="PROSITE" id="PS50262">
    <property type="entry name" value="G_PROTEIN_RECEP_F1_2"/>
    <property type="match status" value="1"/>
</dbReference>
<feature type="transmembrane region" description="Helical" evidence="6">
    <location>
        <begin position="129"/>
        <end position="155"/>
    </location>
</feature>
<dbReference type="Proteomes" id="UP000663868">
    <property type="component" value="Unassembled WGS sequence"/>
</dbReference>
<proteinExistence type="predicted"/>
<evidence type="ECO:0000313" key="15">
    <source>
        <dbReference type="Proteomes" id="UP000663860"/>
    </source>
</evidence>
<dbReference type="OrthoDB" id="10042731at2759"/>
<gene>
    <name evidence="9" type="ORF">BJG266_LOCUS31145</name>
    <name evidence="10" type="ORF">BJG266_LOCUS33582</name>
    <name evidence="8" type="ORF">IZO911_LOCUS18644</name>
    <name evidence="13" type="ORF">KXQ929_LOCUS23725</name>
    <name evidence="11" type="ORF">QVE165_LOCUS46156</name>
    <name evidence="12" type="ORF">QVE165_LOCUS50737</name>
</gene>
<sequence length="486" mass="55927">MNNCSLDLVEYNQLVTLQKRHTNTYTFLLFNARICHLLTVAQCEVLYAPSLSTNNNLSTTTIDPLASYFRRYIETMNHNECEKYSNEVRRKFILFIIGIILSILVIILNTIVTLTILKSIKLRSLLTNIFLLNLSIADFLSGCSFLYPCVMNILVEYAVVNYNSILLTRLNLIRNNYYICLIAYAFIMSGMLMSVSILLSISIDKYIYIFKPYSYQKIITKRRCLVWISSLWLISILVGLLPLLGWNKMKRCSSSKQGLCSINTCLIHRVFTTGYCSLFATISLLAAIVILYVYVRIFFVARDHLMRIERLRSQYSTTSYEQPPTPGTATTLLTSDKINHEKDLQKCFSLSCPTIQRSQDGRERTSLFRVNIRRSLRALRTLLVLLVGFYLCWLPLLIYLLSHTWMDFKNNLIIHVLIFIANVNSLVNPIVYAYRSKQFRIELWNVTFGSCGINHRYRPRPSPAATAAAAIACKRVHLLPPIKSSI</sequence>
<dbReference type="InterPro" id="IPR017452">
    <property type="entry name" value="GPCR_Rhodpsn_7TM"/>
</dbReference>
<dbReference type="Gene3D" id="1.20.1070.10">
    <property type="entry name" value="Rhodopsin 7-helix transmembrane proteins"/>
    <property type="match status" value="1"/>
</dbReference>
<evidence type="ECO:0000259" key="7">
    <source>
        <dbReference type="PROSITE" id="PS50262"/>
    </source>
</evidence>
<evidence type="ECO:0000313" key="11">
    <source>
        <dbReference type="EMBL" id="CAF1538861.1"/>
    </source>
</evidence>
<keyword evidence="14" id="KW-1185">Reference proteome</keyword>
<dbReference type="PRINTS" id="PR00237">
    <property type="entry name" value="GPCRRHODOPSN"/>
</dbReference>
<feature type="transmembrane region" description="Helical" evidence="6">
    <location>
        <begin position="278"/>
        <end position="301"/>
    </location>
</feature>
<dbReference type="Proteomes" id="UP000663860">
    <property type="component" value="Unassembled WGS sequence"/>
</dbReference>
<evidence type="ECO:0000256" key="6">
    <source>
        <dbReference type="SAM" id="Phobius"/>
    </source>
</evidence>
<evidence type="ECO:0000313" key="13">
    <source>
        <dbReference type="EMBL" id="CAF3917859.1"/>
    </source>
</evidence>
<dbReference type="SUPFAM" id="SSF81321">
    <property type="entry name" value="Family A G protein-coupled receptor-like"/>
    <property type="match status" value="1"/>
</dbReference>
<organism evidence="8 15">
    <name type="scientific">Adineta steineri</name>
    <dbReference type="NCBI Taxonomy" id="433720"/>
    <lineage>
        <taxon>Eukaryota</taxon>
        <taxon>Metazoa</taxon>
        <taxon>Spiralia</taxon>
        <taxon>Gnathifera</taxon>
        <taxon>Rotifera</taxon>
        <taxon>Eurotatoria</taxon>
        <taxon>Bdelloidea</taxon>
        <taxon>Adinetida</taxon>
        <taxon>Adinetidae</taxon>
        <taxon>Adineta</taxon>
    </lineage>
</organism>
<keyword evidence="3 6" id="KW-0812">Transmembrane</keyword>
<feature type="transmembrane region" description="Helical" evidence="6">
    <location>
        <begin position="382"/>
        <end position="401"/>
    </location>
</feature>
<dbReference type="EMBL" id="CAJNOI010000441">
    <property type="protein sequence ID" value="CAF1279929.1"/>
    <property type="molecule type" value="Genomic_DNA"/>
</dbReference>
<dbReference type="AlphaFoldDB" id="A0A814I4Q5"/>
<dbReference type="GO" id="GO:0005886">
    <property type="term" value="C:plasma membrane"/>
    <property type="evidence" value="ECO:0007669"/>
    <property type="project" value="UniProtKB-SubCell"/>
</dbReference>
<accession>A0A814I4Q5</accession>
<dbReference type="EMBL" id="CAJNOM010000675">
    <property type="protein sequence ID" value="CAF1538861.1"/>
    <property type="molecule type" value="Genomic_DNA"/>
</dbReference>
<evidence type="ECO:0000256" key="2">
    <source>
        <dbReference type="ARBA" id="ARBA00022475"/>
    </source>
</evidence>
<dbReference type="GO" id="GO:0004930">
    <property type="term" value="F:G protein-coupled receptor activity"/>
    <property type="evidence" value="ECO:0007669"/>
    <property type="project" value="InterPro"/>
</dbReference>
<keyword evidence="2" id="KW-1003">Cell membrane</keyword>
<feature type="transmembrane region" description="Helical" evidence="6">
    <location>
        <begin position="413"/>
        <end position="434"/>
    </location>
</feature>
<evidence type="ECO:0000313" key="12">
    <source>
        <dbReference type="EMBL" id="CAF1586804.1"/>
    </source>
</evidence>
<evidence type="ECO:0000256" key="5">
    <source>
        <dbReference type="ARBA" id="ARBA00023136"/>
    </source>
</evidence>
<evidence type="ECO:0000313" key="8">
    <source>
        <dbReference type="EMBL" id="CAF1019566.1"/>
    </source>
</evidence>